<proteinExistence type="predicted"/>
<dbReference type="EMBL" id="RBXO01000001">
    <property type="protein sequence ID" value="RKT55934.1"/>
    <property type="molecule type" value="Genomic_DNA"/>
</dbReference>
<comment type="catalytic activity">
    <reaction evidence="1">
        <text>ATP + protein L-histidine = ADP + protein N-phospho-L-histidine.</text>
        <dbReference type="EC" id="2.7.13.3"/>
    </reaction>
</comment>
<evidence type="ECO:0000256" key="8">
    <source>
        <dbReference type="ARBA" id="ARBA00023012"/>
    </source>
</evidence>
<dbReference type="EC" id="2.7.13.3" evidence="2"/>
<evidence type="ECO:0000256" key="3">
    <source>
        <dbReference type="ARBA" id="ARBA00022553"/>
    </source>
</evidence>
<evidence type="ECO:0000256" key="5">
    <source>
        <dbReference type="ARBA" id="ARBA00022741"/>
    </source>
</evidence>
<keyword evidence="9" id="KW-1133">Transmembrane helix</keyword>
<dbReference type="InterPro" id="IPR036890">
    <property type="entry name" value="HATPase_C_sf"/>
</dbReference>
<dbReference type="PANTHER" id="PTHR24421:SF10">
    <property type="entry name" value="NITRATE_NITRITE SENSOR PROTEIN NARQ"/>
    <property type="match status" value="1"/>
</dbReference>
<dbReference type="GO" id="GO:0046983">
    <property type="term" value="F:protein dimerization activity"/>
    <property type="evidence" value="ECO:0007669"/>
    <property type="project" value="InterPro"/>
</dbReference>
<keyword evidence="9" id="KW-0472">Membrane</keyword>
<dbReference type="OrthoDB" id="227596at2"/>
<dbReference type="SUPFAM" id="SSF55874">
    <property type="entry name" value="ATPase domain of HSP90 chaperone/DNA topoisomerase II/histidine kinase"/>
    <property type="match status" value="1"/>
</dbReference>
<evidence type="ECO:0000313" key="12">
    <source>
        <dbReference type="Proteomes" id="UP000282084"/>
    </source>
</evidence>
<reference evidence="11 12" key="1">
    <citation type="submission" date="2018-10" db="EMBL/GenBank/DDBJ databases">
        <title>Sequencing the genomes of 1000 actinobacteria strains.</title>
        <authorList>
            <person name="Klenk H.-P."/>
        </authorList>
    </citation>
    <scope>NUCLEOTIDE SEQUENCE [LARGE SCALE GENOMIC DNA]</scope>
    <source>
        <strain evidence="11 12">DSM 43800</strain>
    </source>
</reference>
<dbReference type="Proteomes" id="UP000282084">
    <property type="component" value="Unassembled WGS sequence"/>
</dbReference>
<evidence type="ECO:0000256" key="4">
    <source>
        <dbReference type="ARBA" id="ARBA00022679"/>
    </source>
</evidence>
<dbReference type="GO" id="GO:0005524">
    <property type="term" value="F:ATP binding"/>
    <property type="evidence" value="ECO:0007669"/>
    <property type="project" value="UniProtKB-KW"/>
</dbReference>
<evidence type="ECO:0000259" key="10">
    <source>
        <dbReference type="Pfam" id="PF07730"/>
    </source>
</evidence>
<protein>
    <recommendedName>
        <fullName evidence="2">histidine kinase</fullName>
        <ecNumber evidence="2">2.7.13.3</ecNumber>
    </recommendedName>
</protein>
<accession>A0A495W3K7</accession>
<dbReference type="PANTHER" id="PTHR24421">
    <property type="entry name" value="NITRATE/NITRITE SENSOR PROTEIN NARX-RELATED"/>
    <property type="match status" value="1"/>
</dbReference>
<dbReference type="GO" id="GO:0000155">
    <property type="term" value="F:phosphorelay sensor kinase activity"/>
    <property type="evidence" value="ECO:0007669"/>
    <property type="project" value="InterPro"/>
</dbReference>
<feature type="transmembrane region" description="Helical" evidence="9">
    <location>
        <begin position="23"/>
        <end position="45"/>
    </location>
</feature>
<sequence>MTPGAPTVCCDAGVWTRPRNRELLVAAGLFAIGVLIYGLELDLVFGDEQPTTTTARLAVLAVACLGTALRRAAPVVALVIATAAALVDLTRGLSLPVIMAFVDVLFVVSLDGPRRLHRVLIGVVAVATLGLTLTVAVLGDWRESFYAGLQVFSLVCVPVWWATNIRQHRENAEQVARIAELDRRAAVASERTRMARDLHDVIAGHLSAIAIQSEAVLSMQADSETVRTVLKSVRENSVRSLAEMRTMIDVLRADDPVDEPAIARLADADLLVDSARAGGLAVECALDDVDGLPAAVDLAAYRILQEALTNALKHGSSASVRVERQVRRLVVVVRNTARDTAAEGSGTGLVSMAERAHAVGGTFSAGRDGRDWLVRAELPL</sequence>
<keyword evidence="3" id="KW-0597">Phosphoprotein</keyword>
<feature type="transmembrane region" description="Helical" evidence="9">
    <location>
        <begin position="57"/>
        <end position="87"/>
    </location>
</feature>
<evidence type="ECO:0000256" key="2">
    <source>
        <dbReference type="ARBA" id="ARBA00012438"/>
    </source>
</evidence>
<dbReference type="InterPro" id="IPR011712">
    <property type="entry name" value="Sig_transdc_His_kin_sub3_dim/P"/>
</dbReference>
<dbReference type="AlphaFoldDB" id="A0A495W3K7"/>
<dbReference type="GO" id="GO:0016020">
    <property type="term" value="C:membrane"/>
    <property type="evidence" value="ECO:0007669"/>
    <property type="project" value="InterPro"/>
</dbReference>
<keyword evidence="8" id="KW-0902">Two-component regulatory system</keyword>
<evidence type="ECO:0000256" key="1">
    <source>
        <dbReference type="ARBA" id="ARBA00000085"/>
    </source>
</evidence>
<dbReference type="Gene3D" id="1.20.5.1930">
    <property type="match status" value="1"/>
</dbReference>
<keyword evidence="7" id="KW-0067">ATP-binding</keyword>
<keyword evidence="12" id="KW-1185">Reference proteome</keyword>
<evidence type="ECO:0000256" key="7">
    <source>
        <dbReference type="ARBA" id="ARBA00022840"/>
    </source>
</evidence>
<evidence type="ECO:0000256" key="6">
    <source>
        <dbReference type="ARBA" id="ARBA00022777"/>
    </source>
</evidence>
<feature type="transmembrane region" description="Helical" evidence="9">
    <location>
        <begin position="93"/>
        <end position="112"/>
    </location>
</feature>
<organism evidence="11 12">
    <name type="scientific">Saccharothrix australiensis</name>
    <dbReference type="NCBI Taxonomy" id="2072"/>
    <lineage>
        <taxon>Bacteria</taxon>
        <taxon>Bacillati</taxon>
        <taxon>Actinomycetota</taxon>
        <taxon>Actinomycetes</taxon>
        <taxon>Pseudonocardiales</taxon>
        <taxon>Pseudonocardiaceae</taxon>
        <taxon>Saccharothrix</taxon>
    </lineage>
</organism>
<gene>
    <name evidence="11" type="ORF">C8E97_4622</name>
</gene>
<dbReference type="CDD" id="cd16917">
    <property type="entry name" value="HATPase_UhpB-NarQ-NarX-like"/>
    <property type="match status" value="1"/>
</dbReference>
<keyword evidence="9" id="KW-0812">Transmembrane</keyword>
<evidence type="ECO:0000256" key="9">
    <source>
        <dbReference type="SAM" id="Phobius"/>
    </source>
</evidence>
<dbReference type="InterPro" id="IPR050482">
    <property type="entry name" value="Sensor_HK_TwoCompSys"/>
</dbReference>
<name>A0A495W3K7_9PSEU</name>
<feature type="domain" description="Signal transduction histidine kinase subgroup 3 dimerisation and phosphoacceptor" evidence="10">
    <location>
        <begin position="190"/>
        <end position="254"/>
    </location>
</feature>
<keyword evidence="5" id="KW-0547">Nucleotide-binding</keyword>
<keyword evidence="6 11" id="KW-0418">Kinase</keyword>
<feature type="transmembrane region" description="Helical" evidence="9">
    <location>
        <begin position="119"/>
        <end position="139"/>
    </location>
</feature>
<comment type="caution">
    <text evidence="11">The sequence shown here is derived from an EMBL/GenBank/DDBJ whole genome shotgun (WGS) entry which is preliminary data.</text>
</comment>
<keyword evidence="4" id="KW-0808">Transferase</keyword>
<dbReference type="Gene3D" id="3.30.565.10">
    <property type="entry name" value="Histidine kinase-like ATPase, C-terminal domain"/>
    <property type="match status" value="1"/>
</dbReference>
<evidence type="ECO:0000313" key="11">
    <source>
        <dbReference type="EMBL" id="RKT55934.1"/>
    </source>
</evidence>
<dbReference type="Pfam" id="PF07730">
    <property type="entry name" value="HisKA_3"/>
    <property type="match status" value="1"/>
</dbReference>